<evidence type="ECO:0000256" key="1">
    <source>
        <dbReference type="ARBA" id="ARBA00001232"/>
    </source>
</evidence>
<proteinExistence type="inferred from homology"/>
<dbReference type="Gene3D" id="3.40.718.10">
    <property type="entry name" value="Isopropylmalate Dehydrogenase"/>
    <property type="match status" value="1"/>
</dbReference>
<dbReference type="InterPro" id="IPR003664">
    <property type="entry name" value="FA_synthesis"/>
</dbReference>
<evidence type="ECO:0000256" key="6">
    <source>
        <dbReference type="ARBA" id="ARBA00023209"/>
    </source>
</evidence>
<keyword evidence="5 10" id="KW-0443">Lipid metabolism</keyword>
<keyword evidence="4 10" id="KW-0808">Transferase</keyword>
<keyword evidence="3 10" id="KW-0444">Lipid biosynthesis</keyword>
<keyword evidence="11" id="KW-0012">Acyltransferase</keyword>
<evidence type="ECO:0000256" key="10">
    <source>
        <dbReference type="HAMAP-Rule" id="MF_00019"/>
    </source>
</evidence>
<evidence type="ECO:0000256" key="7">
    <source>
        <dbReference type="ARBA" id="ARBA00023264"/>
    </source>
</evidence>
<protein>
    <recommendedName>
        <fullName evidence="8 10">Phosphate acyltransferase</fullName>
        <ecNumber evidence="8 10">2.3.1.274</ecNumber>
    </recommendedName>
    <alternativeName>
        <fullName evidence="10">Acyl-ACP phosphotransacylase</fullName>
    </alternativeName>
    <alternativeName>
        <fullName evidence="10">Acyl-[acyl-carrier-protein]--phosphate acyltransferase</fullName>
    </alternativeName>
    <alternativeName>
        <fullName evidence="10">Phosphate-acyl-ACP acyltransferase</fullName>
    </alternativeName>
</protein>
<comment type="subunit">
    <text evidence="9 10">Homodimer. Probably interacts with PlsY.</text>
</comment>
<dbReference type="HAMAP" id="MF_00019">
    <property type="entry name" value="PlsX"/>
    <property type="match status" value="1"/>
</dbReference>
<dbReference type="Pfam" id="PF02504">
    <property type="entry name" value="FA_synthesis"/>
    <property type="match status" value="1"/>
</dbReference>
<dbReference type="Proteomes" id="UP000612680">
    <property type="component" value="Chromosome"/>
</dbReference>
<reference evidence="11 12" key="1">
    <citation type="submission" date="2020-06" db="EMBL/GenBank/DDBJ databases">
        <title>Dyadobacter sandarakinus sp. nov., isolated from the soil of the Arctic Yellow River Station.</title>
        <authorList>
            <person name="Zhang Y."/>
            <person name="Peng F."/>
        </authorList>
    </citation>
    <scope>NUCLEOTIDE SEQUENCE [LARGE SCALE GENOMIC DNA]</scope>
    <source>
        <strain evidence="11 12">Q3-56</strain>
    </source>
</reference>
<keyword evidence="2 10" id="KW-0963">Cytoplasm</keyword>
<dbReference type="RefSeq" id="WP_204657552.1">
    <property type="nucleotide sequence ID" value="NZ_CP056775.1"/>
</dbReference>
<name>A0ABX7I8T3_9BACT</name>
<dbReference type="PANTHER" id="PTHR30100:SF1">
    <property type="entry name" value="PHOSPHATE ACYLTRANSFERASE"/>
    <property type="match status" value="1"/>
</dbReference>
<dbReference type="InterPro" id="IPR012281">
    <property type="entry name" value="Phospholipid_synth_PlsX-like"/>
</dbReference>
<evidence type="ECO:0000313" key="12">
    <source>
        <dbReference type="Proteomes" id="UP000612680"/>
    </source>
</evidence>
<evidence type="ECO:0000256" key="2">
    <source>
        <dbReference type="ARBA" id="ARBA00022490"/>
    </source>
</evidence>
<comment type="pathway">
    <text evidence="10">Lipid metabolism; phospholipid metabolism.</text>
</comment>
<dbReference type="NCBIfam" id="TIGR00182">
    <property type="entry name" value="plsX"/>
    <property type="match status" value="1"/>
</dbReference>
<comment type="subcellular location">
    <subcellularLocation>
        <location evidence="10">Cytoplasm</location>
    </subcellularLocation>
    <text evidence="10">Associated with the membrane possibly through PlsY.</text>
</comment>
<comment type="function">
    <text evidence="10">Catalyzes the reversible formation of acyl-phosphate (acyl-PO(4)) from acyl-[acyl-carrier-protein] (acyl-ACP). This enzyme utilizes acyl-ACP as fatty acyl donor, but not acyl-CoA.</text>
</comment>
<dbReference type="PIRSF" id="PIRSF002465">
    <property type="entry name" value="Phsphlp_syn_PlsX"/>
    <property type="match status" value="1"/>
</dbReference>
<evidence type="ECO:0000256" key="3">
    <source>
        <dbReference type="ARBA" id="ARBA00022516"/>
    </source>
</evidence>
<accession>A0ABX7I8T3</accession>
<keyword evidence="12" id="KW-1185">Reference proteome</keyword>
<dbReference type="GO" id="GO:0016746">
    <property type="term" value="F:acyltransferase activity"/>
    <property type="evidence" value="ECO:0007669"/>
    <property type="project" value="UniProtKB-KW"/>
</dbReference>
<evidence type="ECO:0000313" key="11">
    <source>
        <dbReference type="EMBL" id="QRR02522.1"/>
    </source>
</evidence>
<dbReference type="SUPFAM" id="SSF53659">
    <property type="entry name" value="Isocitrate/Isopropylmalate dehydrogenase-like"/>
    <property type="match status" value="1"/>
</dbReference>
<dbReference type="PANTHER" id="PTHR30100">
    <property type="entry name" value="FATTY ACID/PHOSPHOLIPID SYNTHESIS PROTEIN PLSX"/>
    <property type="match status" value="1"/>
</dbReference>
<sequence length="312" mass="33909">MKIAVDAMGGDLAPQAIVEGVIQASSELPSEARIVLIGRERIIWDIFNQHNFTPVNIDVVHAEDIIEMGEHPTKALSQKPNSSIGVGFKLLKEREVDIFCSAGNTGAMHVGALFSIKAIEGILRPAIAGFVPQVGGGYSIMLDIGANADCKPEVLAQFGEIGSIFAQYTFQVERPRVALMNIGEEEQKGSLTSQATYPLLKQNKRINFIGNIEGKDLFTNKADVIVTDGFTGNILFKLGESLYEISKKRGFQDDFIDQTNYESIGGSPIIGVNGNVMIAHGISSPLAIKNMIEWAYKQVKSKAYLHIAQALN</sequence>
<dbReference type="EC" id="2.3.1.274" evidence="8 10"/>
<organism evidence="11 12">
    <name type="scientific">Dyadobacter sandarakinus</name>
    <dbReference type="NCBI Taxonomy" id="2747268"/>
    <lineage>
        <taxon>Bacteria</taxon>
        <taxon>Pseudomonadati</taxon>
        <taxon>Bacteroidota</taxon>
        <taxon>Cytophagia</taxon>
        <taxon>Cytophagales</taxon>
        <taxon>Spirosomataceae</taxon>
        <taxon>Dyadobacter</taxon>
    </lineage>
</organism>
<evidence type="ECO:0000256" key="4">
    <source>
        <dbReference type="ARBA" id="ARBA00022679"/>
    </source>
</evidence>
<comment type="catalytic activity">
    <reaction evidence="1 10">
        <text>a fatty acyl-[ACP] + phosphate = an acyl phosphate + holo-[ACP]</text>
        <dbReference type="Rhea" id="RHEA:42292"/>
        <dbReference type="Rhea" id="RHEA-COMP:9685"/>
        <dbReference type="Rhea" id="RHEA-COMP:14125"/>
        <dbReference type="ChEBI" id="CHEBI:43474"/>
        <dbReference type="ChEBI" id="CHEBI:59918"/>
        <dbReference type="ChEBI" id="CHEBI:64479"/>
        <dbReference type="ChEBI" id="CHEBI:138651"/>
        <dbReference type="EC" id="2.3.1.274"/>
    </reaction>
</comment>
<keyword evidence="6 10" id="KW-0594">Phospholipid biosynthesis</keyword>
<dbReference type="EMBL" id="CP056775">
    <property type="protein sequence ID" value="QRR02522.1"/>
    <property type="molecule type" value="Genomic_DNA"/>
</dbReference>
<evidence type="ECO:0000256" key="9">
    <source>
        <dbReference type="ARBA" id="ARBA00046608"/>
    </source>
</evidence>
<gene>
    <name evidence="10 11" type="primary">plsX</name>
    <name evidence="11" type="ORF">HWI92_17205</name>
</gene>
<comment type="similarity">
    <text evidence="10">Belongs to the PlsX family.</text>
</comment>
<keyword evidence="7 10" id="KW-1208">Phospholipid metabolism</keyword>
<evidence type="ECO:0000256" key="5">
    <source>
        <dbReference type="ARBA" id="ARBA00023098"/>
    </source>
</evidence>
<evidence type="ECO:0000256" key="8">
    <source>
        <dbReference type="ARBA" id="ARBA00024069"/>
    </source>
</evidence>